<dbReference type="GO" id="GO:0006508">
    <property type="term" value="P:proteolysis"/>
    <property type="evidence" value="ECO:0007669"/>
    <property type="project" value="TreeGrafter"/>
</dbReference>
<dbReference type="InterPro" id="IPR050344">
    <property type="entry name" value="Peptidase_M1_aminopeptidases"/>
</dbReference>
<gene>
    <name evidence="2" type="ORF">HNAJ_LOCUS4893</name>
</gene>
<reference evidence="4" key="1">
    <citation type="submission" date="2017-02" db="UniProtKB">
        <authorList>
            <consortium name="WormBaseParasite"/>
        </authorList>
    </citation>
    <scope>IDENTIFICATION</scope>
</reference>
<dbReference type="GO" id="GO:0016020">
    <property type="term" value="C:membrane"/>
    <property type="evidence" value="ECO:0007669"/>
    <property type="project" value="TreeGrafter"/>
</dbReference>
<dbReference type="OrthoDB" id="275509at2759"/>
<dbReference type="GO" id="GO:0005615">
    <property type="term" value="C:extracellular space"/>
    <property type="evidence" value="ECO:0007669"/>
    <property type="project" value="TreeGrafter"/>
</dbReference>
<dbReference type="Gene3D" id="2.60.40.1730">
    <property type="entry name" value="tricorn interacting facor f3 domain"/>
    <property type="match status" value="1"/>
</dbReference>
<dbReference type="WBParaSite" id="HNAJ_0000489501-mRNA-1">
    <property type="protein sequence ID" value="HNAJ_0000489501-mRNA-1"/>
    <property type="gene ID" value="HNAJ_0000489501"/>
</dbReference>
<dbReference type="SUPFAM" id="SSF63737">
    <property type="entry name" value="Leukotriene A4 hydrolase N-terminal domain"/>
    <property type="match status" value="1"/>
</dbReference>
<evidence type="ECO:0000259" key="1">
    <source>
        <dbReference type="Pfam" id="PF17900"/>
    </source>
</evidence>
<proteinExistence type="predicted"/>
<accession>A0A0R3TCV6</accession>
<feature type="domain" description="Aminopeptidase N-like N-terminal" evidence="1">
    <location>
        <begin position="17"/>
        <end position="175"/>
    </location>
</feature>
<dbReference type="InterPro" id="IPR042097">
    <property type="entry name" value="Aminopeptidase_N-like_N_sf"/>
</dbReference>
<dbReference type="GO" id="GO:0005737">
    <property type="term" value="C:cytoplasm"/>
    <property type="evidence" value="ECO:0007669"/>
    <property type="project" value="TreeGrafter"/>
</dbReference>
<dbReference type="GO" id="GO:0070006">
    <property type="term" value="F:metalloaminopeptidase activity"/>
    <property type="evidence" value="ECO:0007669"/>
    <property type="project" value="TreeGrafter"/>
</dbReference>
<dbReference type="GO" id="GO:0008270">
    <property type="term" value="F:zinc ion binding"/>
    <property type="evidence" value="ECO:0007669"/>
    <property type="project" value="TreeGrafter"/>
</dbReference>
<dbReference type="Proteomes" id="UP000278807">
    <property type="component" value="Unassembled WGS sequence"/>
</dbReference>
<dbReference type="EMBL" id="UZAE01003793">
    <property type="protein sequence ID" value="VDO00753.1"/>
    <property type="molecule type" value="Genomic_DNA"/>
</dbReference>
<dbReference type="GO" id="GO:0043171">
    <property type="term" value="P:peptide catabolic process"/>
    <property type="evidence" value="ECO:0007669"/>
    <property type="project" value="TreeGrafter"/>
</dbReference>
<name>A0A0R3TCV6_RODNA</name>
<reference evidence="2 3" key="2">
    <citation type="submission" date="2018-11" db="EMBL/GenBank/DDBJ databases">
        <authorList>
            <consortium name="Pathogen Informatics"/>
        </authorList>
    </citation>
    <scope>NUCLEOTIDE SEQUENCE [LARGE SCALE GENOMIC DNA]</scope>
</reference>
<dbReference type="PANTHER" id="PTHR11533:SF174">
    <property type="entry name" value="PUROMYCIN-SENSITIVE AMINOPEPTIDASE-RELATED"/>
    <property type="match status" value="1"/>
</dbReference>
<dbReference type="AlphaFoldDB" id="A0A0R3TCV6"/>
<organism evidence="4">
    <name type="scientific">Rodentolepis nana</name>
    <name type="common">Dwarf tapeworm</name>
    <name type="synonym">Hymenolepis nana</name>
    <dbReference type="NCBI Taxonomy" id="102285"/>
    <lineage>
        <taxon>Eukaryota</taxon>
        <taxon>Metazoa</taxon>
        <taxon>Spiralia</taxon>
        <taxon>Lophotrochozoa</taxon>
        <taxon>Platyhelminthes</taxon>
        <taxon>Cestoda</taxon>
        <taxon>Eucestoda</taxon>
        <taxon>Cyclophyllidea</taxon>
        <taxon>Hymenolepididae</taxon>
        <taxon>Rodentolepis</taxon>
    </lineage>
</organism>
<evidence type="ECO:0000313" key="4">
    <source>
        <dbReference type="WBParaSite" id="HNAJ_0000489501-mRNA-1"/>
    </source>
</evidence>
<evidence type="ECO:0000313" key="3">
    <source>
        <dbReference type="Proteomes" id="UP000278807"/>
    </source>
</evidence>
<sequence length="200" mass="22698">MSSCKSCFERLPNFYTPKVYTLELYPNAKESTFQGLVTISMTLSECTKQFILNAKKLEVVNAKIKTSDFELAASEKAIEYDDEQEKLTINFDATISKGEIDLTLKYKGIMADDMHGFYRSTTKNDDGKESIILATQFESTFARRAFPCFDEPAKKAIFRISIVAPDHLAVLSCMWSGVELVLPKDSIFTKLCYHDSNNYK</sequence>
<dbReference type="PANTHER" id="PTHR11533">
    <property type="entry name" value="PROTEASE M1 ZINC METALLOPROTEASE"/>
    <property type="match status" value="1"/>
</dbReference>
<dbReference type="GO" id="GO:0042277">
    <property type="term" value="F:peptide binding"/>
    <property type="evidence" value="ECO:0007669"/>
    <property type="project" value="TreeGrafter"/>
</dbReference>
<protein>
    <submittedName>
        <fullName evidence="4">Peptidase_M1_N domain-containing protein</fullName>
    </submittedName>
</protein>
<evidence type="ECO:0000313" key="2">
    <source>
        <dbReference type="EMBL" id="VDO00753.1"/>
    </source>
</evidence>
<dbReference type="Pfam" id="PF17900">
    <property type="entry name" value="Peptidase_M1_N"/>
    <property type="match status" value="1"/>
</dbReference>
<dbReference type="STRING" id="102285.A0A0R3TCV6"/>
<dbReference type="InterPro" id="IPR045357">
    <property type="entry name" value="Aminopeptidase_N-like_N"/>
</dbReference>
<keyword evidence="3" id="KW-1185">Reference proteome</keyword>